<dbReference type="Proteomes" id="UP000064967">
    <property type="component" value="Chromosome"/>
</dbReference>
<organism evidence="3 4">
    <name type="scientific">Labilithrix luteola</name>
    <dbReference type="NCBI Taxonomy" id="1391654"/>
    <lineage>
        <taxon>Bacteria</taxon>
        <taxon>Pseudomonadati</taxon>
        <taxon>Myxococcota</taxon>
        <taxon>Polyangia</taxon>
        <taxon>Polyangiales</taxon>
        <taxon>Labilitrichaceae</taxon>
        <taxon>Labilithrix</taxon>
    </lineage>
</organism>
<sequence>MARVAMFSSLVKLAQLTLVLALPLAAACSGATTQDVLATSNDSAAGGNATVPGTGDDTSKPDGSTNVDSGATTRDASTPPQPTGCQAESEPNDTPEEANEAAPSNCGKISPAGDVDYLTFELDPSTTNFAIKFNGKVTLTVSVNGKSYVLDASNNPKIPMVKGKPYLIAIRAAGNGSNIAWRVDIEES</sequence>
<proteinExistence type="predicted"/>
<name>A0A0K1PX69_9BACT</name>
<dbReference type="RefSeq" id="WP_146649155.1">
    <property type="nucleotide sequence ID" value="NZ_CP012333.1"/>
</dbReference>
<gene>
    <name evidence="3" type="ORF">AKJ09_04794</name>
</gene>
<evidence type="ECO:0000256" key="1">
    <source>
        <dbReference type="SAM" id="MobiDB-lite"/>
    </source>
</evidence>
<dbReference type="EMBL" id="CP012333">
    <property type="protein sequence ID" value="AKU98130.1"/>
    <property type="molecule type" value="Genomic_DNA"/>
</dbReference>
<feature type="chain" id="PRO_5005466226" description="Lipoprotein" evidence="2">
    <location>
        <begin position="28"/>
        <end position="188"/>
    </location>
</feature>
<feature type="compositionally biased region" description="Acidic residues" evidence="1">
    <location>
        <begin position="90"/>
        <end position="99"/>
    </location>
</feature>
<reference evidence="3 4" key="1">
    <citation type="submission" date="2015-08" db="EMBL/GenBank/DDBJ databases">
        <authorList>
            <person name="Babu N.S."/>
            <person name="Beckwith C.J."/>
            <person name="Beseler K.G."/>
            <person name="Brison A."/>
            <person name="Carone J.V."/>
            <person name="Caskin T.P."/>
            <person name="Diamond M."/>
            <person name="Durham M.E."/>
            <person name="Foxe J.M."/>
            <person name="Go M."/>
            <person name="Henderson B.A."/>
            <person name="Jones I.B."/>
            <person name="McGettigan J.A."/>
            <person name="Micheletti S.J."/>
            <person name="Nasrallah M.E."/>
            <person name="Ortiz D."/>
            <person name="Piller C.R."/>
            <person name="Privatt S.R."/>
            <person name="Schneider S.L."/>
            <person name="Sharp S."/>
            <person name="Smith T.C."/>
            <person name="Stanton J.D."/>
            <person name="Ullery H.E."/>
            <person name="Wilson R.J."/>
            <person name="Serrano M.G."/>
            <person name="Buck G."/>
            <person name="Lee V."/>
            <person name="Wang Y."/>
            <person name="Carvalho R."/>
            <person name="Voegtly L."/>
            <person name="Shi R."/>
            <person name="Duckworth R."/>
            <person name="Johnson A."/>
            <person name="Loviza R."/>
            <person name="Walstead R."/>
            <person name="Shah Z."/>
            <person name="Kiflezghi M."/>
            <person name="Wade K."/>
            <person name="Ball S.L."/>
            <person name="Bradley K.W."/>
            <person name="Asai D.J."/>
            <person name="Bowman C.A."/>
            <person name="Russell D.A."/>
            <person name="Pope W.H."/>
            <person name="Jacobs-Sera D."/>
            <person name="Hendrix R.W."/>
            <person name="Hatfull G.F."/>
        </authorList>
    </citation>
    <scope>NUCLEOTIDE SEQUENCE [LARGE SCALE GENOMIC DNA]</scope>
    <source>
        <strain evidence="3 4">DSM 27648</strain>
    </source>
</reference>
<feature type="compositionally biased region" description="Polar residues" evidence="1">
    <location>
        <begin position="61"/>
        <end position="86"/>
    </location>
</feature>
<dbReference type="KEGG" id="llu:AKJ09_04794"/>
<feature type="signal peptide" evidence="2">
    <location>
        <begin position="1"/>
        <end position="27"/>
    </location>
</feature>
<feature type="region of interest" description="Disordered" evidence="1">
    <location>
        <begin position="40"/>
        <end position="107"/>
    </location>
</feature>
<evidence type="ECO:0008006" key="5">
    <source>
        <dbReference type="Google" id="ProtNLM"/>
    </source>
</evidence>
<evidence type="ECO:0000313" key="3">
    <source>
        <dbReference type="EMBL" id="AKU98130.1"/>
    </source>
</evidence>
<dbReference type="STRING" id="1391654.AKJ09_04794"/>
<evidence type="ECO:0000313" key="4">
    <source>
        <dbReference type="Proteomes" id="UP000064967"/>
    </source>
</evidence>
<keyword evidence="2" id="KW-0732">Signal</keyword>
<accession>A0A0K1PX69</accession>
<keyword evidence="4" id="KW-1185">Reference proteome</keyword>
<protein>
    <recommendedName>
        <fullName evidence="5">Lipoprotein</fullName>
    </recommendedName>
</protein>
<evidence type="ECO:0000256" key="2">
    <source>
        <dbReference type="SAM" id="SignalP"/>
    </source>
</evidence>
<dbReference type="AlphaFoldDB" id="A0A0K1PX69"/>
<dbReference type="Gene3D" id="2.60.120.380">
    <property type="match status" value="1"/>
</dbReference>
<dbReference type="PROSITE" id="PS51257">
    <property type="entry name" value="PROKAR_LIPOPROTEIN"/>
    <property type="match status" value="1"/>
</dbReference>